<reference evidence="4" key="1">
    <citation type="submission" date="2016-05" db="EMBL/GenBank/DDBJ databases">
        <title>Comparative genomics of biotechnologically important yeasts.</title>
        <authorList>
            <consortium name="DOE Joint Genome Institute"/>
            <person name="Riley R."/>
            <person name="Haridas S."/>
            <person name="Wolfe K.H."/>
            <person name="Lopes M.R."/>
            <person name="Hittinger C.T."/>
            <person name="Goker M."/>
            <person name="Salamov A."/>
            <person name="Wisecaver J."/>
            <person name="Long T.M."/>
            <person name="Aerts A.L."/>
            <person name="Barry K."/>
            <person name="Choi C."/>
            <person name="Clum A."/>
            <person name="Coughlan A.Y."/>
            <person name="Deshpande S."/>
            <person name="Douglass A.P."/>
            <person name="Hanson S.J."/>
            <person name="Klenk H.-P."/>
            <person name="Labutti K."/>
            <person name="Lapidus A."/>
            <person name="Lindquist E."/>
            <person name="Lipzen A."/>
            <person name="Meier-Kolthoff J.P."/>
            <person name="Ohm R.A."/>
            <person name="Otillar R.P."/>
            <person name="Pangilinan J."/>
            <person name="Peng Y."/>
            <person name="Rokas A."/>
            <person name="Rosa C.A."/>
            <person name="Scheuner C."/>
            <person name="Sibirny A.A."/>
            <person name="Slot J.C."/>
            <person name="Stielow J.B."/>
            <person name="Sun H."/>
            <person name="Kurtzman C.P."/>
            <person name="Blackwell M."/>
            <person name="Grigoriev I.V."/>
            <person name="Jeffries T.W."/>
        </authorList>
    </citation>
    <scope>NUCLEOTIDE SEQUENCE [LARGE SCALE GENOMIC DNA]</scope>
    <source>
        <strain evidence="4">NRRL Y-17324</strain>
    </source>
</reference>
<dbReference type="PANTHER" id="PTHR11538">
    <property type="entry name" value="PHENYLALANYL-TRNA SYNTHETASE"/>
    <property type="match status" value="1"/>
</dbReference>
<evidence type="ECO:0000313" key="4">
    <source>
        <dbReference type="Proteomes" id="UP000094285"/>
    </source>
</evidence>
<proteinExistence type="predicted"/>
<name>A0A1E4SI85_9ASCO</name>
<gene>
    <name evidence="3" type="ORF">CANTADRAFT_6387</name>
</gene>
<dbReference type="GO" id="GO:0005737">
    <property type="term" value="C:cytoplasm"/>
    <property type="evidence" value="ECO:0007669"/>
    <property type="project" value="TreeGrafter"/>
</dbReference>
<dbReference type="GO" id="GO:0070042">
    <property type="term" value="F:rRNA (uridine-N3-)-methyltransferase activity"/>
    <property type="evidence" value="ECO:0007669"/>
    <property type="project" value="EnsemblFungi"/>
</dbReference>
<dbReference type="PANTHER" id="PTHR11538:SF26">
    <property type="entry name" value="FERREDOXIN-FOLD ANTICODON-BINDING DOMAIN-CONTAINING PROTEIN 1"/>
    <property type="match status" value="1"/>
</dbReference>
<dbReference type="InterPro" id="IPR019446">
    <property type="entry name" value="BMT5-like"/>
</dbReference>
<dbReference type="RefSeq" id="XP_020064351.1">
    <property type="nucleotide sequence ID" value="XM_020210881.1"/>
</dbReference>
<sequence length="317" mass="36106">MGRKLKGKNVGAKGLKGALARHSLKEEQLRKLSQLSKAQQESKTLKQKSMSGGNKKKTHVQHNQKGLVPFTYDDRIILVGEGDFSYALSIVKQGLIYPENVIATSYDSKEELVAKYPNVEEHLRALEEAGCQILHEVDATNLETSLKLVSPTKKTKVIKTSLFKDNNKLNYIMFNFPHSGKGIKDMERNIVDHQKLIDGYFNSCKRVFEIVNDLKKNDLGGYITAEEPAHSKIVLTLFEGEPYNSWNIKILGRGVGYRVQRSGKFDWGMFPEYHHRRTNSTRDTTKPASERDARVYVFEKLEPREKGKKKDTDDDSD</sequence>
<dbReference type="OrthoDB" id="273345at2759"/>
<evidence type="ECO:0000256" key="1">
    <source>
        <dbReference type="SAM" id="MobiDB-lite"/>
    </source>
</evidence>
<evidence type="ECO:0000313" key="3">
    <source>
        <dbReference type="EMBL" id="ODV79229.1"/>
    </source>
</evidence>
<protein>
    <recommendedName>
        <fullName evidence="2">25S rRNA (uridine-N(3))-methyltransferase BMT5-like domain-containing protein</fullName>
    </recommendedName>
</protein>
<dbReference type="EMBL" id="KV453912">
    <property type="protein sequence ID" value="ODV79229.1"/>
    <property type="molecule type" value="Genomic_DNA"/>
</dbReference>
<dbReference type="Proteomes" id="UP000094285">
    <property type="component" value="Unassembled WGS sequence"/>
</dbReference>
<dbReference type="STRING" id="984487.A0A1E4SI85"/>
<organism evidence="3 4">
    <name type="scientific">Suhomyces tanzawaensis NRRL Y-17324</name>
    <dbReference type="NCBI Taxonomy" id="984487"/>
    <lineage>
        <taxon>Eukaryota</taxon>
        <taxon>Fungi</taxon>
        <taxon>Dikarya</taxon>
        <taxon>Ascomycota</taxon>
        <taxon>Saccharomycotina</taxon>
        <taxon>Pichiomycetes</taxon>
        <taxon>Debaryomycetaceae</taxon>
        <taxon>Suhomyces</taxon>
    </lineage>
</organism>
<evidence type="ECO:0000259" key="2">
    <source>
        <dbReference type="Pfam" id="PF10354"/>
    </source>
</evidence>
<feature type="region of interest" description="Disordered" evidence="1">
    <location>
        <begin position="1"/>
        <end position="62"/>
    </location>
</feature>
<feature type="compositionally biased region" description="Polar residues" evidence="1">
    <location>
        <begin position="31"/>
        <end position="52"/>
    </location>
</feature>
<dbReference type="GO" id="GO:0005730">
    <property type="term" value="C:nucleolus"/>
    <property type="evidence" value="ECO:0007669"/>
    <property type="project" value="EnsemblFungi"/>
</dbReference>
<dbReference type="GeneID" id="30985017"/>
<dbReference type="GO" id="GO:0070475">
    <property type="term" value="P:rRNA base methylation"/>
    <property type="evidence" value="ECO:0007669"/>
    <property type="project" value="EnsemblFungi"/>
</dbReference>
<dbReference type="AlphaFoldDB" id="A0A1E4SI85"/>
<feature type="domain" description="25S rRNA (uridine-N(3))-methyltransferase BMT5-like" evidence="2">
    <location>
        <begin position="77"/>
        <end position="277"/>
    </location>
</feature>
<keyword evidence="4" id="KW-1185">Reference proteome</keyword>
<dbReference type="Pfam" id="PF10354">
    <property type="entry name" value="BMT5-like"/>
    <property type="match status" value="1"/>
</dbReference>
<accession>A0A1E4SI85</accession>